<dbReference type="FunFam" id="3.30.160.60:FF:000344">
    <property type="entry name" value="zinc finger protein 90 homolog"/>
    <property type="match status" value="1"/>
</dbReference>
<keyword evidence="15" id="KW-1185">Reference proteome</keyword>
<feature type="domain" description="C2H2-type" evidence="13">
    <location>
        <begin position="929"/>
        <end position="956"/>
    </location>
</feature>
<evidence type="ECO:0000256" key="4">
    <source>
        <dbReference type="ARBA" id="ARBA00022737"/>
    </source>
</evidence>
<feature type="compositionally biased region" description="Acidic residues" evidence="12">
    <location>
        <begin position="782"/>
        <end position="806"/>
    </location>
</feature>
<feature type="domain" description="C2H2-type" evidence="13">
    <location>
        <begin position="399"/>
        <end position="427"/>
    </location>
</feature>
<evidence type="ECO:0000256" key="9">
    <source>
        <dbReference type="ARBA" id="ARBA00023163"/>
    </source>
</evidence>
<feature type="domain" description="C2H2-type" evidence="13">
    <location>
        <begin position="220"/>
        <end position="247"/>
    </location>
</feature>
<evidence type="ECO:0000256" key="6">
    <source>
        <dbReference type="ARBA" id="ARBA00022833"/>
    </source>
</evidence>
<feature type="compositionally biased region" description="Basic and acidic residues" evidence="12">
    <location>
        <begin position="100"/>
        <end position="113"/>
    </location>
</feature>
<comment type="caution">
    <text evidence="14">The sequence shown here is derived from an EMBL/GenBank/DDBJ whole genome shotgun (WGS) entry which is preliminary data.</text>
</comment>
<dbReference type="SMART" id="SM00355">
    <property type="entry name" value="ZnF_C2H2"/>
    <property type="match status" value="17"/>
</dbReference>
<feature type="compositionally biased region" description="Acidic residues" evidence="12">
    <location>
        <begin position="141"/>
        <end position="154"/>
    </location>
</feature>
<feature type="domain" description="C2H2-type" evidence="13">
    <location>
        <begin position="342"/>
        <end position="370"/>
    </location>
</feature>
<keyword evidence="9" id="KW-0804">Transcription</keyword>
<dbReference type="GO" id="GO:0008270">
    <property type="term" value="F:zinc ion binding"/>
    <property type="evidence" value="ECO:0007669"/>
    <property type="project" value="UniProtKB-KW"/>
</dbReference>
<dbReference type="FunFam" id="3.30.160.60:FF:000706">
    <property type="entry name" value="Zinc finger protein"/>
    <property type="match status" value="1"/>
</dbReference>
<evidence type="ECO:0000256" key="8">
    <source>
        <dbReference type="ARBA" id="ARBA00023125"/>
    </source>
</evidence>
<evidence type="ECO:0000256" key="12">
    <source>
        <dbReference type="SAM" id="MobiDB-lite"/>
    </source>
</evidence>
<accession>A0A2G8JWD4</accession>
<dbReference type="FunFam" id="3.30.160.60:FF:002711">
    <property type="entry name" value="Zinc finger protein 16"/>
    <property type="match status" value="1"/>
</dbReference>
<proteinExistence type="inferred from homology"/>
<feature type="domain" description="C2H2-type" evidence="13">
    <location>
        <begin position="843"/>
        <end position="870"/>
    </location>
</feature>
<dbReference type="GO" id="GO:0000981">
    <property type="term" value="F:DNA-binding transcription factor activity, RNA polymerase II-specific"/>
    <property type="evidence" value="ECO:0007669"/>
    <property type="project" value="TreeGrafter"/>
</dbReference>
<name>A0A2G8JWD4_STIJA</name>
<evidence type="ECO:0000313" key="15">
    <source>
        <dbReference type="Proteomes" id="UP000230750"/>
    </source>
</evidence>
<feature type="region of interest" description="Disordered" evidence="12">
    <location>
        <begin position="49"/>
        <end position="123"/>
    </location>
</feature>
<keyword evidence="7" id="KW-0805">Transcription regulation</keyword>
<feature type="domain" description="C2H2-type" evidence="13">
    <location>
        <begin position="486"/>
        <end position="513"/>
    </location>
</feature>
<feature type="domain" description="C2H2-type" evidence="13">
    <location>
        <begin position="248"/>
        <end position="276"/>
    </location>
</feature>
<feature type="region of interest" description="Disordered" evidence="12">
    <location>
        <begin position="141"/>
        <end position="175"/>
    </location>
</feature>
<reference evidence="14 15" key="1">
    <citation type="journal article" date="2017" name="PLoS Biol.">
        <title>The sea cucumber genome provides insights into morphological evolution and visceral regeneration.</title>
        <authorList>
            <person name="Zhang X."/>
            <person name="Sun L."/>
            <person name="Yuan J."/>
            <person name="Sun Y."/>
            <person name="Gao Y."/>
            <person name="Zhang L."/>
            <person name="Li S."/>
            <person name="Dai H."/>
            <person name="Hamel J.F."/>
            <person name="Liu C."/>
            <person name="Yu Y."/>
            <person name="Liu S."/>
            <person name="Lin W."/>
            <person name="Guo K."/>
            <person name="Jin S."/>
            <person name="Xu P."/>
            <person name="Storey K.B."/>
            <person name="Huan P."/>
            <person name="Zhang T."/>
            <person name="Zhou Y."/>
            <person name="Zhang J."/>
            <person name="Lin C."/>
            <person name="Li X."/>
            <person name="Xing L."/>
            <person name="Huo D."/>
            <person name="Sun M."/>
            <person name="Wang L."/>
            <person name="Mercier A."/>
            <person name="Li F."/>
            <person name="Yang H."/>
            <person name="Xiang J."/>
        </authorList>
    </citation>
    <scope>NUCLEOTIDE SEQUENCE [LARGE SCALE GENOMIC DNA]</scope>
    <source>
        <strain evidence="14">Shaxun</strain>
        <tissue evidence="14">Muscle</tissue>
    </source>
</reference>
<gene>
    <name evidence="14" type="ORF">BSL78_23172</name>
</gene>
<dbReference type="PROSITE" id="PS50157">
    <property type="entry name" value="ZINC_FINGER_C2H2_2"/>
    <property type="match status" value="17"/>
</dbReference>
<dbReference type="EMBL" id="MRZV01001178">
    <property type="protein sequence ID" value="PIK39985.1"/>
    <property type="molecule type" value="Genomic_DNA"/>
</dbReference>
<feature type="domain" description="C2H2-type" evidence="13">
    <location>
        <begin position="277"/>
        <end position="299"/>
    </location>
</feature>
<feature type="domain" description="C2H2-type" evidence="13">
    <location>
        <begin position="371"/>
        <end position="398"/>
    </location>
</feature>
<dbReference type="OrthoDB" id="6226898at2759"/>
<dbReference type="FunFam" id="3.30.160.60:FF:002343">
    <property type="entry name" value="Zinc finger protein 33A"/>
    <property type="match status" value="1"/>
</dbReference>
<keyword evidence="3" id="KW-0479">Metal-binding</keyword>
<evidence type="ECO:0000256" key="3">
    <source>
        <dbReference type="ARBA" id="ARBA00022723"/>
    </source>
</evidence>
<feature type="domain" description="C2H2-type" evidence="13">
    <location>
        <begin position="873"/>
        <end position="900"/>
    </location>
</feature>
<comment type="subcellular location">
    <subcellularLocation>
        <location evidence="1">Nucleus</location>
    </subcellularLocation>
</comment>
<protein>
    <submittedName>
        <fullName evidence="14">Putative zinc finger and SCAN domain-containing protein 2-like</fullName>
    </submittedName>
</protein>
<sequence>MESQVATKMESEMDTSMESEGGRNMDSEIVIEGSMESQMITNMEQEIATDVNPQVETNVDDQAEVSKEGETEMSMQDNEDGASQYTPTDGVTSSIGNEDPQGREAIERDHPVEIDDTNDEMLASGISIPVTILDEEEERYLCEEDDSECTDDEENQARSSETEMEGGEAMGTEATEGQIAIFEYNEDGLMRKSHLSLEEKDLIKGEKEDVESSGDEGEIFQCRKCQKVCTTWASYRSHLKSHSNQNAFSCALCQKTFQTKHFVERHVRTFHKKERPYICRFCGKGFSTEWYCQKHESHHEKGTGPRIAARDRTYSCTYCRKVFTKPRQLRMHESTHTGEKKYCCTVCDKSFCYSSSLFKHLKCMHSDKSTSVCQFCNKVYSTEESLLKHNQYHIGIDQFKCRKCGEVFRDMLTLKRHGRNAHFNEVDRPYQCTDCGKCFTHKSVLEVHSRCHTGERPYLCTCCDKSFRQKSQLKTHMRSHSLERPYVCGTCGKSYAECGSLQRHERTHTGEKPFSCSVCQKSFAVSHVLARHMKTHAMPTNQDAEILALALKSFVQSMEKMKETKQSNEMSEASTGGIATEVQIEGGSKSAQDLLPLIGVSKAEVATTSAVATQVLSTTKLQTAQGPIEILSFAIEDEIHPIATTSEDASGIPTEEKMDEETRMVAKEIAVQMEVANDLSESQSLDPTKPEYSFQVNVDDDFISPSIYENPNMEKIRQRYNRKPQMVERETLNPGHDDEARNALVELSVGADVNTSTAADPKDATQAAAVEIQEVGGHQDPADESEATDDEMEEEANTERGEEEEESKGNEEKVFESLSIFEIFGSSLVCVQKVDMFEPKFHKKCHKCNKNFFSHGGYENHMKRHEIGKEMRYMCQYCGRNFTAKLSLKAHEAIHTGETLYKCQYCPREFRNYSSHRIHTATHTGLKPYPCQYCNKPFAQLAHVQRHERTHTGSKPYACEFCDKAFAEWGTWQRHTRTHTGEKPYVCPTCGKGFIVKFALRRHLKTHRNDSGDTNQDKTVINIVPKVSEGSATTTSMQEDIIVADPGPDETEVSTEQLQTTMEEEVVQIDTL</sequence>
<dbReference type="PANTHER" id="PTHR23235:SF142">
    <property type="entry name" value="ZINC FINGER PROTEIN 384"/>
    <property type="match status" value="1"/>
</dbReference>
<dbReference type="AlphaFoldDB" id="A0A2G8JWD4"/>
<feature type="domain" description="C2H2-type" evidence="13">
    <location>
        <begin position="514"/>
        <end position="541"/>
    </location>
</feature>
<dbReference type="FunFam" id="3.30.160.60:FF:001289">
    <property type="entry name" value="Zinc finger protein 574"/>
    <property type="match status" value="1"/>
</dbReference>
<feature type="domain" description="C2H2-type" evidence="13">
    <location>
        <begin position="314"/>
        <end position="341"/>
    </location>
</feature>
<feature type="region of interest" description="Disordered" evidence="12">
    <location>
        <begin position="1"/>
        <end position="25"/>
    </location>
</feature>
<evidence type="ECO:0000256" key="2">
    <source>
        <dbReference type="ARBA" id="ARBA00006991"/>
    </source>
</evidence>
<dbReference type="InterPro" id="IPR013087">
    <property type="entry name" value="Znf_C2H2_type"/>
</dbReference>
<feature type="compositionally biased region" description="Polar residues" evidence="12">
    <location>
        <begin position="73"/>
        <end position="96"/>
    </location>
</feature>
<keyword evidence="4" id="KW-0677">Repeat</keyword>
<evidence type="ECO:0000256" key="10">
    <source>
        <dbReference type="ARBA" id="ARBA00023242"/>
    </source>
</evidence>
<dbReference type="PANTHER" id="PTHR23235">
    <property type="entry name" value="KRUEPPEL-LIKE TRANSCRIPTION FACTOR"/>
    <property type="match status" value="1"/>
</dbReference>
<organism evidence="14 15">
    <name type="scientific">Stichopus japonicus</name>
    <name type="common">Sea cucumber</name>
    <dbReference type="NCBI Taxonomy" id="307972"/>
    <lineage>
        <taxon>Eukaryota</taxon>
        <taxon>Metazoa</taxon>
        <taxon>Echinodermata</taxon>
        <taxon>Eleutherozoa</taxon>
        <taxon>Echinozoa</taxon>
        <taxon>Holothuroidea</taxon>
        <taxon>Aspidochirotacea</taxon>
        <taxon>Aspidochirotida</taxon>
        <taxon>Stichopodidae</taxon>
        <taxon>Apostichopus</taxon>
    </lineage>
</organism>
<keyword evidence="6" id="KW-0862">Zinc</keyword>
<feature type="domain" description="C2H2-type" evidence="13">
    <location>
        <begin position="957"/>
        <end position="984"/>
    </location>
</feature>
<dbReference type="PROSITE" id="PS00028">
    <property type="entry name" value="ZINC_FINGER_C2H2_1"/>
    <property type="match status" value="16"/>
</dbReference>
<dbReference type="FunFam" id="3.30.160.60:FF:000072">
    <property type="entry name" value="zinc finger protein 143 isoform X1"/>
    <property type="match status" value="1"/>
</dbReference>
<dbReference type="Gene3D" id="3.30.160.60">
    <property type="entry name" value="Classic Zinc Finger"/>
    <property type="match status" value="13"/>
</dbReference>
<keyword evidence="10" id="KW-0539">Nucleus</keyword>
<dbReference type="Pfam" id="PF00096">
    <property type="entry name" value="zf-C2H2"/>
    <property type="match status" value="10"/>
</dbReference>
<feature type="domain" description="C2H2-type" evidence="13">
    <location>
        <begin position="901"/>
        <end position="928"/>
    </location>
</feature>
<keyword evidence="8" id="KW-0238">DNA-binding</keyword>
<dbReference type="SUPFAM" id="SSF57667">
    <property type="entry name" value="beta-beta-alpha zinc fingers"/>
    <property type="match status" value="8"/>
</dbReference>
<feature type="domain" description="C2H2-type" evidence="13">
    <location>
        <begin position="458"/>
        <end position="485"/>
    </location>
</feature>
<keyword evidence="5 11" id="KW-0863">Zinc-finger</keyword>
<feature type="domain" description="C2H2-type" evidence="13">
    <location>
        <begin position="430"/>
        <end position="457"/>
    </location>
</feature>
<evidence type="ECO:0000256" key="5">
    <source>
        <dbReference type="ARBA" id="ARBA00022771"/>
    </source>
</evidence>
<evidence type="ECO:0000313" key="14">
    <source>
        <dbReference type="EMBL" id="PIK39985.1"/>
    </source>
</evidence>
<comment type="similarity">
    <text evidence="2">Belongs to the krueppel C2H2-type zinc-finger protein family.</text>
</comment>
<dbReference type="STRING" id="307972.A0A2G8JWD4"/>
<evidence type="ECO:0000256" key="11">
    <source>
        <dbReference type="PROSITE-ProRule" id="PRU00042"/>
    </source>
</evidence>
<dbReference type="GO" id="GO:0000978">
    <property type="term" value="F:RNA polymerase II cis-regulatory region sequence-specific DNA binding"/>
    <property type="evidence" value="ECO:0007669"/>
    <property type="project" value="TreeGrafter"/>
</dbReference>
<evidence type="ECO:0000256" key="1">
    <source>
        <dbReference type="ARBA" id="ARBA00004123"/>
    </source>
</evidence>
<evidence type="ECO:0000259" key="13">
    <source>
        <dbReference type="PROSITE" id="PS50157"/>
    </source>
</evidence>
<feature type="region of interest" description="Disordered" evidence="12">
    <location>
        <begin position="776"/>
        <end position="812"/>
    </location>
</feature>
<feature type="domain" description="C2H2-type" evidence="13">
    <location>
        <begin position="985"/>
        <end position="1012"/>
    </location>
</feature>
<dbReference type="FunFam" id="3.30.160.60:FF:002737">
    <property type="entry name" value="AGAP008430-PA"/>
    <property type="match status" value="1"/>
</dbReference>
<dbReference type="GO" id="GO:0005634">
    <property type="term" value="C:nucleus"/>
    <property type="evidence" value="ECO:0007669"/>
    <property type="project" value="UniProtKB-SubCell"/>
</dbReference>
<dbReference type="InterPro" id="IPR036236">
    <property type="entry name" value="Znf_C2H2_sf"/>
</dbReference>
<evidence type="ECO:0000256" key="7">
    <source>
        <dbReference type="ARBA" id="ARBA00023015"/>
    </source>
</evidence>
<dbReference type="Proteomes" id="UP000230750">
    <property type="component" value="Unassembled WGS sequence"/>
</dbReference>